<dbReference type="AlphaFoldDB" id="A0A1M7L9E0"/>
<evidence type="ECO:0000313" key="3">
    <source>
        <dbReference type="Proteomes" id="UP000184420"/>
    </source>
</evidence>
<keyword evidence="3" id="KW-1185">Reference proteome</keyword>
<name>A0A1M7L9E0_9BACT</name>
<dbReference type="EMBL" id="FRBL01000010">
    <property type="protein sequence ID" value="SHM74763.1"/>
    <property type="molecule type" value="Genomic_DNA"/>
</dbReference>
<protein>
    <submittedName>
        <fullName evidence="2">Uncharacterized protein</fullName>
    </submittedName>
</protein>
<dbReference type="RefSeq" id="WP_073086448.1">
    <property type="nucleotide sequence ID" value="NZ_FRBL01000010.1"/>
</dbReference>
<feature type="signal peptide" evidence="1">
    <location>
        <begin position="1"/>
        <end position="22"/>
    </location>
</feature>
<dbReference type="OrthoDB" id="645377at2"/>
<reference evidence="2 3" key="1">
    <citation type="submission" date="2016-11" db="EMBL/GenBank/DDBJ databases">
        <authorList>
            <person name="Jaros S."/>
            <person name="Januszkiewicz K."/>
            <person name="Wedrychowicz H."/>
        </authorList>
    </citation>
    <scope>NUCLEOTIDE SEQUENCE [LARGE SCALE GENOMIC DNA]</scope>
    <source>
        <strain evidence="2 3">DSM 27406</strain>
    </source>
</reference>
<evidence type="ECO:0000256" key="1">
    <source>
        <dbReference type="SAM" id="SignalP"/>
    </source>
</evidence>
<dbReference type="Proteomes" id="UP000184420">
    <property type="component" value="Unassembled WGS sequence"/>
</dbReference>
<proteinExistence type="predicted"/>
<dbReference type="STRING" id="1419482.SAMN05444266_110214"/>
<accession>A0A1M7L9E0</accession>
<evidence type="ECO:0000313" key="2">
    <source>
        <dbReference type="EMBL" id="SHM74763.1"/>
    </source>
</evidence>
<organism evidence="2 3">
    <name type="scientific">Chitinophaga jiangningensis</name>
    <dbReference type="NCBI Taxonomy" id="1419482"/>
    <lineage>
        <taxon>Bacteria</taxon>
        <taxon>Pseudomonadati</taxon>
        <taxon>Bacteroidota</taxon>
        <taxon>Chitinophagia</taxon>
        <taxon>Chitinophagales</taxon>
        <taxon>Chitinophagaceae</taxon>
        <taxon>Chitinophaga</taxon>
    </lineage>
</organism>
<feature type="chain" id="PRO_5012364769" evidence="1">
    <location>
        <begin position="23"/>
        <end position="337"/>
    </location>
</feature>
<keyword evidence="1" id="KW-0732">Signal</keyword>
<sequence length="337" mass="37843">MSVKLKCFVFLLLCLATLKAGAQAHIYRAPVQIYGHEEGAVVLHPDDPWRVVTKTMYTPIESMFGDPVPAGYSREYYLLIKSADNYPGCGNVHFRFWYEWQPSRPGAEVVCGNDWGQVFEGSMKWVQIPNTTEQWNIQNRPPGSGGNHYWRLEAKTIGCTGAYNLATRISAIFITAIDKPIADAHPPQMTLNTDERARPGVYGFGGTQNPVVVDDSSGFVGIWTERPRSQLAVKGTITAQKVKVTQNAAEWPDYVFHSDYRLPDLDSAIAYAKTHKHLQDVPSAETIEKEGHDLGNINMLLLRKIEELTLYLGEQKSVNNLLMKRVEELEKKVTSSK</sequence>
<gene>
    <name evidence="2" type="ORF">SAMN05444266_110214</name>
</gene>